<dbReference type="AlphaFoldDB" id="A0A376CLD2"/>
<dbReference type="SUPFAM" id="SSF89733">
    <property type="entry name" value="L-sulfolactate dehydrogenase-like"/>
    <property type="match status" value="1"/>
</dbReference>
<dbReference type="Gene3D" id="3.30.1370.60">
    <property type="entry name" value="Hypothetical oxidoreductase yiak, domain 2"/>
    <property type="match status" value="1"/>
</dbReference>
<dbReference type="PANTHER" id="PTHR11091:SF0">
    <property type="entry name" value="MALATE DEHYDROGENASE"/>
    <property type="match status" value="1"/>
</dbReference>
<dbReference type="PANTHER" id="PTHR11091">
    <property type="entry name" value="OXIDOREDUCTASE-RELATED"/>
    <property type="match status" value="1"/>
</dbReference>
<proteinExistence type="inferred from homology"/>
<dbReference type="RefSeq" id="WP_018582420.1">
    <property type="nucleotide sequence ID" value="NZ_LDYD01000006.1"/>
</dbReference>
<accession>A0A376CLD2</accession>
<organism evidence="3 4">
    <name type="scientific">Corynebacterium pilosum</name>
    <dbReference type="NCBI Taxonomy" id="35756"/>
    <lineage>
        <taxon>Bacteria</taxon>
        <taxon>Bacillati</taxon>
        <taxon>Actinomycetota</taxon>
        <taxon>Actinomycetes</taxon>
        <taxon>Mycobacteriales</taxon>
        <taxon>Corynebacteriaceae</taxon>
        <taxon>Corynebacterium</taxon>
    </lineage>
</organism>
<comment type="similarity">
    <text evidence="1">Belongs to the LDH2/MDH2 oxidoreductase family.</text>
</comment>
<name>A0A376CLD2_9CORY</name>
<keyword evidence="2 3" id="KW-0560">Oxidoreductase</keyword>
<dbReference type="EC" id="1.1.1.27" evidence="3"/>
<evidence type="ECO:0000313" key="4">
    <source>
        <dbReference type="Proteomes" id="UP000254467"/>
    </source>
</evidence>
<sequence length="315" mass="33640">MKLEINTVRDTFHRALRTHGMNEAQAASTANVFLDAELAGKSSHGAFHLLTYLSALDNNSINGHAQPTADVRGSVITINADAGLAQFALESHLGPLLATAREQGVAVAAVRNTYTTGELGWYPRFFARHGFISLTTTNSPALVALSETGRRVIGTNPVAFGVPDAMVIDQAISPSAFHTVRQYAERGEELPEGWAVDDNGAPTRDARTAVEEGALLPFGGHRGGNLALMGEMLAMLAGGRSSLSAAEQGNGQPGVGLFSLVLNPDFFGEDALERLGAQLDTLREQHEVYIPGRDRPTPNEVEIDDATWQKLQGLM</sequence>
<reference evidence="3 4" key="1">
    <citation type="submission" date="2018-06" db="EMBL/GenBank/DDBJ databases">
        <authorList>
            <consortium name="Pathogen Informatics"/>
            <person name="Doyle S."/>
        </authorList>
    </citation>
    <scope>NUCLEOTIDE SEQUENCE [LARGE SCALE GENOMIC DNA]</scope>
    <source>
        <strain evidence="3 4">NCTC11862</strain>
    </source>
</reference>
<evidence type="ECO:0000313" key="3">
    <source>
        <dbReference type="EMBL" id="STC69291.1"/>
    </source>
</evidence>
<dbReference type="STRING" id="35756.GCA_001044155_01216"/>
<protein>
    <submittedName>
        <fullName evidence="3">Malate/L-lactate dehydrogenase</fullName>
        <ecNumber evidence="3">1.1.1.27</ecNumber>
    </submittedName>
</protein>
<dbReference type="Proteomes" id="UP000254467">
    <property type="component" value="Unassembled WGS sequence"/>
</dbReference>
<dbReference type="InterPro" id="IPR043144">
    <property type="entry name" value="Mal/L-sulf/L-lact_DH-like_ah"/>
</dbReference>
<dbReference type="InterPro" id="IPR043143">
    <property type="entry name" value="Mal/L-sulf/L-lact_DH-like_NADP"/>
</dbReference>
<dbReference type="OrthoDB" id="924592at2"/>
<dbReference type="Pfam" id="PF02615">
    <property type="entry name" value="Ldh_2"/>
    <property type="match status" value="1"/>
</dbReference>
<dbReference type="EMBL" id="UFXQ01000001">
    <property type="protein sequence ID" value="STC69291.1"/>
    <property type="molecule type" value="Genomic_DNA"/>
</dbReference>
<evidence type="ECO:0000256" key="1">
    <source>
        <dbReference type="ARBA" id="ARBA00006056"/>
    </source>
</evidence>
<dbReference type="Gene3D" id="1.10.1530.10">
    <property type="match status" value="1"/>
</dbReference>
<gene>
    <name evidence="3" type="primary">ldh</name>
    <name evidence="3" type="ORF">NCTC11862_01076</name>
</gene>
<dbReference type="InterPro" id="IPR036111">
    <property type="entry name" value="Mal/L-sulfo/L-lacto_DH-like_sf"/>
</dbReference>
<dbReference type="GO" id="GO:0004459">
    <property type="term" value="F:L-lactate dehydrogenase (NAD+) activity"/>
    <property type="evidence" value="ECO:0007669"/>
    <property type="project" value="UniProtKB-EC"/>
</dbReference>
<keyword evidence="4" id="KW-1185">Reference proteome</keyword>
<evidence type="ECO:0000256" key="2">
    <source>
        <dbReference type="ARBA" id="ARBA00023002"/>
    </source>
</evidence>
<dbReference type="InterPro" id="IPR003767">
    <property type="entry name" value="Malate/L-lactate_DH-like"/>
</dbReference>